<dbReference type="RefSeq" id="WP_285933695.1">
    <property type="nucleotide sequence ID" value="NZ_JASTZU010000058.1"/>
</dbReference>
<organism evidence="2 3">
    <name type="scientific">Aquibacillus rhizosphaerae</name>
    <dbReference type="NCBI Taxonomy" id="3051431"/>
    <lineage>
        <taxon>Bacteria</taxon>
        <taxon>Bacillati</taxon>
        <taxon>Bacillota</taxon>
        <taxon>Bacilli</taxon>
        <taxon>Bacillales</taxon>
        <taxon>Bacillaceae</taxon>
        <taxon>Aquibacillus</taxon>
    </lineage>
</organism>
<evidence type="ECO:0000256" key="1">
    <source>
        <dbReference type="SAM" id="Phobius"/>
    </source>
</evidence>
<sequence>MKKIIISFVLVVAIIVSVLFYFGLSTKSFEGKVSEIDDGQLIVDCPVPKLSSNVDDIGYACKVHTPKNTVINNNSGENLSLADIELGSSVFVVLSKRYFFSKDKSSREVTAEEIIVLY</sequence>
<keyword evidence="3" id="KW-1185">Reference proteome</keyword>
<feature type="transmembrane region" description="Helical" evidence="1">
    <location>
        <begin position="6"/>
        <end position="24"/>
    </location>
</feature>
<evidence type="ECO:0000313" key="2">
    <source>
        <dbReference type="EMBL" id="MDL4842422.1"/>
    </source>
</evidence>
<name>A0ABT7LAZ1_9BACI</name>
<dbReference type="Proteomes" id="UP001235343">
    <property type="component" value="Unassembled WGS sequence"/>
</dbReference>
<evidence type="ECO:0000313" key="3">
    <source>
        <dbReference type="Proteomes" id="UP001235343"/>
    </source>
</evidence>
<keyword evidence="1" id="KW-1133">Transmembrane helix</keyword>
<dbReference type="EMBL" id="JASTZU010000058">
    <property type="protein sequence ID" value="MDL4842422.1"/>
    <property type="molecule type" value="Genomic_DNA"/>
</dbReference>
<gene>
    <name evidence="2" type="ORF">QQS35_18450</name>
</gene>
<reference evidence="2 3" key="1">
    <citation type="submission" date="2023-06" db="EMBL/GenBank/DDBJ databases">
        <title>Aquibacillus rhizosphaerae LR5S19.</title>
        <authorList>
            <person name="Sun J.-Q."/>
        </authorList>
    </citation>
    <scope>NUCLEOTIDE SEQUENCE [LARGE SCALE GENOMIC DNA]</scope>
    <source>
        <strain evidence="2 3">LR5S19</strain>
    </source>
</reference>
<accession>A0ABT7LAZ1</accession>
<protein>
    <submittedName>
        <fullName evidence="2">Uncharacterized protein</fullName>
    </submittedName>
</protein>
<keyword evidence="1" id="KW-0472">Membrane</keyword>
<proteinExistence type="predicted"/>
<comment type="caution">
    <text evidence="2">The sequence shown here is derived from an EMBL/GenBank/DDBJ whole genome shotgun (WGS) entry which is preliminary data.</text>
</comment>
<keyword evidence="1" id="KW-0812">Transmembrane</keyword>